<accession>A0ACC4E4M3</accession>
<evidence type="ECO:0000313" key="2">
    <source>
        <dbReference type="Proteomes" id="UP001638806"/>
    </source>
</evidence>
<organism evidence="1 2">
    <name type="scientific">Purpureocillium lilacinum</name>
    <name type="common">Paecilomyces lilacinus</name>
    <dbReference type="NCBI Taxonomy" id="33203"/>
    <lineage>
        <taxon>Eukaryota</taxon>
        <taxon>Fungi</taxon>
        <taxon>Dikarya</taxon>
        <taxon>Ascomycota</taxon>
        <taxon>Pezizomycotina</taxon>
        <taxon>Sordariomycetes</taxon>
        <taxon>Hypocreomycetidae</taxon>
        <taxon>Hypocreales</taxon>
        <taxon>Ophiocordycipitaceae</taxon>
        <taxon>Purpureocillium</taxon>
    </lineage>
</organism>
<comment type="caution">
    <text evidence="1">The sequence shown here is derived from an EMBL/GenBank/DDBJ whole genome shotgun (WGS) entry which is preliminary data.</text>
</comment>
<dbReference type="EMBL" id="JBGNUJ010000003">
    <property type="protein sequence ID" value="KAL3962468.1"/>
    <property type="molecule type" value="Genomic_DNA"/>
</dbReference>
<evidence type="ECO:0000313" key="1">
    <source>
        <dbReference type="EMBL" id="KAL3962468.1"/>
    </source>
</evidence>
<reference evidence="1" key="1">
    <citation type="submission" date="2024-12" db="EMBL/GenBank/DDBJ databases">
        <title>Comparative genomics and development of molecular markers within Purpureocillium lilacinum and among Purpureocillium species.</title>
        <authorList>
            <person name="Yeh Z.-Y."/>
            <person name="Ni N.-T."/>
            <person name="Lo P.-H."/>
            <person name="Mushyakhwo K."/>
            <person name="Lin C.-F."/>
            <person name="Nai Y.-S."/>
        </authorList>
    </citation>
    <scope>NUCLEOTIDE SEQUENCE</scope>
    <source>
        <strain evidence="1">NCHU-NPUST-175</strain>
    </source>
</reference>
<gene>
    <name evidence="1" type="ORF">ACCO45_003991</name>
</gene>
<proteinExistence type="predicted"/>
<name>A0ACC4E4M3_PURLI</name>
<sequence length="118" mass="12711">MPARTAAAMLLSTFYTASAALLCEAVIAAATPTRAGSPQDATLEARGHPLFKSPSCTYRIECPERVVQDPPARRSGSPNAPTANASKSNEWYWEPTETTAKYMGLVYQIPHPEARTDG</sequence>
<dbReference type="Proteomes" id="UP001638806">
    <property type="component" value="Unassembled WGS sequence"/>
</dbReference>
<protein>
    <submittedName>
        <fullName evidence="1">Uncharacterized protein</fullName>
    </submittedName>
</protein>
<keyword evidence="2" id="KW-1185">Reference proteome</keyword>